<dbReference type="Pfam" id="PF01966">
    <property type="entry name" value="HD"/>
    <property type="match status" value="1"/>
</dbReference>
<dbReference type="SUPFAM" id="SSF109604">
    <property type="entry name" value="HD-domain/PDEase-like"/>
    <property type="match status" value="1"/>
</dbReference>
<sequence>MEELLNQIHAVEQKHISRIIDHLSKLYENVSLPSHDLNHHIRVWLHCRGLLIELHKAGLEITSQTIENSLISSLFHDTGLTRTLDEKHGAEGAKLCDKYLSINKDISDSCKEEILNAITLHDDKSVKNRSVKSPYEMLNLELLVSTADDLDALGYIGVFRYIEIYLKRGIPMEEMPRKVIVNLRNRFTNFLNAYSSLAKYSIRQKKRYKDTMDFFTKLDGEISQDKKSPDSAYAVVQILNEQLIEQSKSIETTIDFAQDSLTASYPLTFFKCLQGELEVTKALLY</sequence>
<organism evidence="2 3">
    <name type="scientific">Tenuifilum thalassicum</name>
    <dbReference type="NCBI Taxonomy" id="2590900"/>
    <lineage>
        <taxon>Bacteria</taxon>
        <taxon>Pseudomonadati</taxon>
        <taxon>Bacteroidota</taxon>
        <taxon>Bacteroidia</taxon>
        <taxon>Bacteroidales</taxon>
        <taxon>Tenuifilaceae</taxon>
        <taxon>Tenuifilum</taxon>
    </lineage>
</organism>
<dbReference type="AlphaFoldDB" id="A0A7D4CRJ3"/>
<dbReference type="RefSeq" id="WP_173074644.1">
    <property type="nucleotide sequence ID" value="NZ_CP041345.1"/>
</dbReference>
<reference evidence="2 3" key="1">
    <citation type="submission" date="2019-07" db="EMBL/GenBank/DDBJ databases">
        <title>Thalassofilum flectens gen. nov., sp. nov., a novel moderate thermophilic anaerobe from a shallow sea hot spring in Kunashir Island (Russia), representing a new family in the order Bacteroidales, and proposal of Thalassofilacea fam. nov.</title>
        <authorList>
            <person name="Kochetkova T.V."/>
            <person name="Podosokorskaya O.A."/>
            <person name="Novikov A."/>
            <person name="Elcheninov A.G."/>
            <person name="Toshchakov S.V."/>
            <person name="Kublanov I.V."/>
        </authorList>
    </citation>
    <scope>NUCLEOTIDE SEQUENCE [LARGE SCALE GENOMIC DNA]</scope>
    <source>
        <strain evidence="2 3">38-H</strain>
    </source>
</reference>
<feature type="domain" description="HD" evidence="1">
    <location>
        <begin position="38"/>
        <end position="152"/>
    </location>
</feature>
<keyword evidence="3" id="KW-1185">Reference proteome</keyword>
<dbReference type="Proteomes" id="UP000500961">
    <property type="component" value="Chromosome"/>
</dbReference>
<name>A0A7D4CRJ3_9BACT</name>
<protein>
    <recommendedName>
        <fullName evidence="1">HD domain-containing protein</fullName>
    </recommendedName>
</protein>
<accession>A0A7D4CRJ3</accession>
<evidence type="ECO:0000259" key="1">
    <source>
        <dbReference type="Pfam" id="PF01966"/>
    </source>
</evidence>
<proteinExistence type="predicted"/>
<dbReference type="CDD" id="cd00077">
    <property type="entry name" value="HDc"/>
    <property type="match status" value="1"/>
</dbReference>
<evidence type="ECO:0000313" key="3">
    <source>
        <dbReference type="Proteomes" id="UP000500961"/>
    </source>
</evidence>
<dbReference type="EMBL" id="CP041345">
    <property type="protein sequence ID" value="QKG80165.1"/>
    <property type="molecule type" value="Genomic_DNA"/>
</dbReference>
<dbReference type="InterPro" id="IPR003607">
    <property type="entry name" value="HD/PDEase_dom"/>
</dbReference>
<dbReference type="InterPro" id="IPR006674">
    <property type="entry name" value="HD_domain"/>
</dbReference>
<dbReference type="Gene3D" id="1.10.3210.10">
    <property type="entry name" value="Hypothetical protein af1432"/>
    <property type="match status" value="1"/>
</dbReference>
<gene>
    <name evidence="2" type="ORF">FHG85_07800</name>
</gene>
<dbReference type="KEGG" id="ttz:FHG85_07800"/>
<evidence type="ECO:0000313" key="2">
    <source>
        <dbReference type="EMBL" id="QKG80165.1"/>
    </source>
</evidence>